<dbReference type="GO" id="GO:0006412">
    <property type="term" value="P:translation"/>
    <property type="evidence" value="ECO:0007669"/>
    <property type="project" value="InterPro"/>
</dbReference>
<keyword evidence="3" id="KW-0687">Ribonucleoprotein</keyword>
<keyword evidence="6" id="KW-0812">Transmembrane</keyword>
<keyword evidence="6" id="KW-1133">Transmembrane helix</keyword>
<dbReference type="Gene3D" id="3.40.1370.10">
    <property type="match status" value="1"/>
</dbReference>
<dbReference type="AlphaFoldDB" id="J3VR32"/>
<evidence type="ECO:0000256" key="6">
    <source>
        <dbReference type="SAM" id="Phobius"/>
    </source>
</evidence>
<dbReference type="Pfam" id="PF00573">
    <property type="entry name" value="Ribosomal_L4"/>
    <property type="match status" value="1"/>
</dbReference>
<accession>J3VR32</accession>
<dbReference type="GO" id="GO:1990904">
    <property type="term" value="C:ribonucleoprotein complex"/>
    <property type="evidence" value="ECO:0007669"/>
    <property type="project" value="UniProtKB-KW"/>
</dbReference>
<dbReference type="InterPro" id="IPR002136">
    <property type="entry name" value="Ribosomal_uL4"/>
</dbReference>
<dbReference type="InterPro" id="IPR023574">
    <property type="entry name" value="Ribosomal_uL4_dom_sf"/>
</dbReference>
<comment type="similarity">
    <text evidence="1">Belongs to the universal ribosomal protein uL4 family.</text>
</comment>
<dbReference type="HOGENOM" id="CLU_1599697_0_0_6"/>
<feature type="transmembrane region" description="Helical" evidence="6">
    <location>
        <begin position="12"/>
        <end position="32"/>
    </location>
</feature>
<evidence type="ECO:0000313" key="8">
    <source>
        <dbReference type="Proteomes" id="UP000003935"/>
    </source>
</evidence>
<evidence type="ECO:0000256" key="4">
    <source>
        <dbReference type="ARBA" id="ARBA00035244"/>
    </source>
</evidence>
<dbReference type="PANTHER" id="PTHR10746">
    <property type="entry name" value="50S RIBOSOMAL PROTEIN L4"/>
    <property type="match status" value="1"/>
</dbReference>
<name>J3VR32_CARRU</name>
<dbReference type="STRING" id="1202540.A357_0182"/>
<evidence type="ECO:0000256" key="5">
    <source>
        <dbReference type="ARBA" id="ARBA00035462"/>
    </source>
</evidence>
<dbReference type="PATRIC" id="fig|1202540.3.peg.152"/>
<gene>
    <name evidence="7" type="primary">rplD</name>
    <name evidence="7" type="ORF">A357_0182</name>
</gene>
<proteinExistence type="inferred from homology"/>
<protein>
    <recommendedName>
        <fullName evidence="4">Large ribosomal subunit protein uL4</fullName>
    </recommendedName>
    <alternativeName>
        <fullName evidence="5">50S ribosomal protein L4</fullName>
    </alternativeName>
</protein>
<keyword evidence="2 7" id="KW-0689">Ribosomal protein</keyword>
<evidence type="ECO:0000313" key="7">
    <source>
        <dbReference type="EMBL" id="AFP84381.1"/>
    </source>
</evidence>
<dbReference type="EMBL" id="CP003545">
    <property type="protein sequence ID" value="AFP84381.1"/>
    <property type="molecule type" value="Genomic_DNA"/>
</dbReference>
<dbReference type="GO" id="GO:0005840">
    <property type="term" value="C:ribosome"/>
    <property type="evidence" value="ECO:0007669"/>
    <property type="project" value="UniProtKB-KW"/>
</dbReference>
<dbReference type="OrthoDB" id="9803201at2"/>
<evidence type="ECO:0000256" key="1">
    <source>
        <dbReference type="ARBA" id="ARBA00010528"/>
    </source>
</evidence>
<sequence length="172" mass="20631">MKLPIISNIPNNIYYCFKKVNIIILFNFIINLKNKNKVYKKNRRLVFGSGKKPWIQKGTGRARAGNKKSPIWRSGGVTFSNYLFKKKKKKQKNVFINLINLLIYSNKIFIFDTSLFLFLNIFFNKKNIFFWENNSNFIIKNIKKIKTLDFIKYEKVFFSKNSFYFLINNFTK</sequence>
<evidence type="ECO:0000256" key="2">
    <source>
        <dbReference type="ARBA" id="ARBA00022980"/>
    </source>
</evidence>
<dbReference type="KEGG" id="crv:A357_0182"/>
<feature type="transmembrane region" description="Helical" evidence="6">
    <location>
        <begin position="94"/>
        <end position="123"/>
    </location>
</feature>
<dbReference type="PANTHER" id="PTHR10746:SF6">
    <property type="entry name" value="LARGE RIBOSOMAL SUBUNIT PROTEIN UL4M"/>
    <property type="match status" value="1"/>
</dbReference>
<dbReference type="SUPFAM" id="SSF52166">
    <property type="entry name" value="Ribosomal protein L4"/>
    <property type="match status" value="1"/>
</dbReference>
<evidence type="ECO:0000256" key="3">
    <source>
        <dbReference type="ARBA" id="ARBA00023274"/>
    </source>
</evidence>
<reference evidence="7 8" key="1">
    <citation type="journal article" date="2012" name="Mol. Biol. Evol.">
        <title>Genome reduction and co-evolution between the primary and secondary bacterial symbionts of psyllids.</title>
        <authorList>
            <person name="Sloan D.B."/>
            <person name="Moran N.A."/>
        </authorList>
    </citation>
    <scope>NUCLEOTIDE SEQUENCE [LARGE SCALE GENOMIC DNA]</scope>
    <source>
        <strain evidence="7 8">PC</strain>
    </source>
</reference>
<dbReference type="RefSeq" id="WP_014887680.1">
    <property type="nucleotide sequence ID" value="NC_018418.1"/>
</dbReference>
<dbReference type="GO" id="GO:0003735">
    <property type="term" value="F:structural constituent of ribosome"/>
    <property type="evidence" value="ECO:0007669"/>
    <property type="project" value="InterPro"/>
</dbReference>
<dbReference type="InterPro" id="IPR013005">
    <property type="entry name" value="Ribosomal_uL4-like"/>
</dbReference>
<organism evidence="7 8">
    <name type="scientific">Candidatus Carsonella ruddii PC isolate NHV</name>
    <dbReference type="NCBI Taxonomy" id="1202540"/>
    <lineage>
        <taxon>Bacteria</taxon>
        <taxon>Pseudomonadati</taxon>
        <taxon>Pseudomonadota</taxon>
        <taxon>Gammaproteobacteria</taxon>
        <taxon>Oceanospirillales</taxon>
        <taxon>Halomonadaceae</taxon>
        <taxon>Zymobacter group</taxon>
        <taxon>Candidatus Carsonella</taxon>
    </lineage>
</organism>
<dbReference type="Proteomes" id="UP000003935">
    <property type="component" value="Chromosome"/>
</dbReference>
<keyword evidence="6" id="KW-0472">Membrane</keyword>